<dbReference type="InterPro" id="IPR000515">
    <property type="entry name" value="MetI-like"/>
</dbReference>
<feature type="transmembrane region" description="Helical" evidence="7">
    <location>
        <begin position="45"/>
        <end position="67"/>
    </location>
</feature>
<keyword evidence="6 7" id="KW-0472">Membrane</keyword>
<dbReference type="KEGG" id="aagg:ETAA8_69870"/>
<feature type="compositionally biased region" description="Polar residues" evidence="8">
    <location>
        <begin position="1"/>
        <end position="24"/>
    </location>
</feature>
<feature type="transmembrane region" description="Helical" evidence="7">
    <location>
        <begin position="213"/>
        <end position="232"/>
    </location>
</feature>
<feature type="transmembrane region" description="Helical" evidence="7">
    <location>
        <begin position="176"/>
        <end position="201"/>
    </location>
</feature>
<comment type="similarity">
    <text evidence="7">Belongs to the binding-protein-dependent transport system permease family.</text>
</comment>
<evidence type="ECO:0000256" key="7">
    <source>
        <dbReference type="RuleBase" id="RU363032"/>
    </source>
</evidence>
<dbReference type="Gene3D" id="1.10.3720.10">
    <property type="entry name" value="MetI-like"/>
    <property type="match status" value="1"/>
</dbReference>
<keyword evidence="3" id="KW-1003">Cell membrane</keyword>
<evidence type="ECO:0000313" key="11">
    <source>
        <dbReference type="Proteomes" id="UP000315017"/>
    </source>
</evidence>
<evidence type="ECO:0000256" key="8">
    <source>
        <dbReference type="SAM" id="MobiDB-lite"/>
    </source>
</evidence>
<keyword evidence="11" id="KW-1185">Reference proteome</keyword>
<dbReference type="EMBL" id="CP036274">
    <property type="protein sequence ID" value="QDU31827.1"/>
    <property type="molecule type" value="Genomic_DNA"/>
</dbReference>
<dbReference type="InterPro" id="IPR025966">
    <property type="entry name" value="OppC_N"/>
</dbReference>
<protein>
    <submittedName>
        <fullName evidence="10">Inner membrane ABC transporter permease protein YejE</fullName>
    </submittedName>
</protein>
<dbReference type="Proteomes" id="UP000315017">
    <property type="component" value="Chromosome"/>
</dbReference>
<evidence type="ECO:0000256" key="5">
    <source>
        <dbReference type="ARBA" id="ARBA00022989"/>
    </source>
</evidence>
<evidence type="ECO:0000259" key="9">
    <source>
        <dbReference type="PROSITE" id="PS50928"/>
    </source>
</evidence>
<keyword evidence="5 7" id="KW-1133">Transmembrane helix</keyword>
<dbReference type="InterPro" id="IPR035906">
    <property type="entry name" value="MetI-like_sf"/>
</dbReference>
<reference evidence="10 11" key="1">
    <citation type="submission" date="2019-02" db="EMBL/GenBank/DDBJ databases">
        <title>Deep-cultivation of Planctomycetes and their phenomic and genomic characterization uncovers novel biology.</title>
        <authorList>
            <person name="Wiegand S."/>
            <person name="Jogler M."/>
            <person name="Boedeker C."/>
            <person name="Pinto D."/>
            <person name="Vollmers J."/>
            <person name="Rivas-Marin E."/>
            <person name="Kohn T."/>
            <person name="Peeters S.H."/>
            <person name="Heuer A."/>
            <person name="Rast P."/>
            <person name="Oberbeckmann S."/>
            <person name="Bunk B."/>
            <person name="Jeske O."/>
            <person name="Meyerdierks A."/>
            <person name="Storesund J.E."/>
            <person name="Kallscheuer N."/>
            <person name="Luecker S."/>
            <person name="Lage O.M."/>
            <person name="Pohl T."/>
            <person name="Merkel B.J."/>
            <person name="Hornburger P."/>
            <person name="Mueller R.-W."/>
            <person name="Bruemmer F."/>
            <person name="Labrenz M."/>
            <person name="Spormann A.M."/>
            <person name="Op den Camp H."/>
            <person name="Overmann J."/>
            <person name="Amann R."/>
            <person name="Jetten M.S.M."/>
            <person name="Mascher T."/>
            <person name="Medema M.H."/>
            <person name="Devos D.P."/>
            <person name="Kaster A.-K."/>
            <person name="Ovreas L."/>
            <person name="Rohde M."/>
            <person name="Galperin M.Y."/>
            <person name="Jogler C."/>
        </authorList>
    </citation>
    <scope>NUCLEOTIDE SEQUENCE [LARGE SCALE GENOMIC DNA]</scope>
    <source>
        <strain evidence="10 11">ETA_A8</strain>
    </source>
</reference>
<name>A0A517YNN6_9BACT</name>
<evidence type="ECO:0000256" key="3">
    <source>
        <dbReference type="ARBA" id="ARBA00022475"/>
    </source>
</evidence>
<keyword evidence="4 7" id="KW-0812">Transmembrane</keyword>
<evidence type="ECO:0000256" key="2">
    <source>
        <dbReference type="ARBA" id="ARBA00022448"/>
    </source>
</evidence>
<evidence type="ECO:0000256" key="4">
    <source>
        <dbReference type="ARBA" id="ARBA00022692"/>
    </source>
</evidence>
<keyword evidence="2 7" id="KW-0813">Transport</keyword>
<sequence>MASDLKSTPASNLPGQPVATPQPTRRQRSRGFAADAWHRFSRRPLAMIAVVYVILLSLIAVFSPAIAGTRPVICQYKGKIYFPALYYFNRKFENPVFFRDQFYGRYYYNLKEKDPNSWAVWPLVYQDPLRWVDANEFPGVPANPTGDNGKPSRFNLMGTTELGIDVFAQMVHGTKIALLVGFVATGVAAAIGITLGGLAGYIGGGVDFVISRFTEIVMCVPSLIVILALLAIVDQPSIWYTMIIIGLTSWPSICRLTRAEFLKLRAVEYVTAARALGASTPRIIFLHILPNAMAPVLVPISFGIASAILLEAGLSILGIGAPPDTPSWGTVLNLGRSNLQTMWWMTTFPGAAIFLTVLAYNLIGEGLQEATDPRLVESKK</sequence>
<dbReference type="GO" id="GO:0005886">
    <property type="term" value="C:plasma membrane"/>
    <property type="evidence" value="ECO:0007669"/>
    <property type="project" value="UniProtKB-SubCell"/>
</dbReference>
<evidence type="ECO:0000256" key="6">
    <source>
        <dbReference type="ARBA" id="ARBA00023136"/>
    </source>
</evidence>
<feature type="transmembrane region" description="Helical" evidence="7">
    <location>
        <begin position="341"/>
        <end position="363"/>
    </location>
</feature>
<evidence type="ECO:0000256" key="1">
    <source>
        <dbReference type="ARBA" id="ARBA00004651"/>
    </source>
</evidence>
<dbReference type="PANTHER" id="PTHR43386:SF1">
    <property type="entry name" value="D,D-DIPEPTIDE TRANSPORT SYSTEM PERMEASE PROTEIN DDPC-RELATED"/>
    <property type="match status" value="1"/>
</dbReference>
<comment type="subcellular location">
    <subcellularLocation>
        <location evidence="1 7">Cell membrane</location>
        <topology evidence="1 7">Multi-pass membrane protein</topology>
    </subcellularLocation>
</comment>
<feature type="domain" description="ABC transmembrane type-1" evidence="9">
    <location>
        <begin position="174"/>
        <end position="364"/>
    </location>
</feature>
<gene>
    <name evidence="10" type="primary">yejE</name>
    <name evidence="10" type="ORF">ETAA8_69870</name>
</gene>
<dbReference type="OrthoDB" id="9797852at2"/>
<dbReference type="SUPFAM" id="SSF161098">
    <property type="entry name" value="MetI-like"/>
    <property type="match status" value="1"/>
</dbReference>
<dbReference type="PANTHER" id="PTHR43386">
    <property type="entry name" value="OLIGOPEPTIDE TRANSPORT SYSTEM PERMEASE PROTEIN APPC"/>
    <property type="match status" value="1"/>
</dbReference>
<dbReference type="AlphaFoldDB" id="A0A517YNN6"/>
<dbReference type="InterPro" id="IPR050366">
    <property type="entry name" value="BP-dependent_transpt_permease"/>
</dbReference>
<dbReference type="Pfam" id="PF12911">
    <property type="entry name" value="OppC_N"/>
    <property type="match status" value="1"/>
</dbReference>
<feature type="region of interest" description="Disordered" evidence="8">
    <location>
        <begin position="1"/>
        <end position="28"/>
    </location>
</feature>
<proteinExistence type="inferred from homology"/>
<dbReference type="Pfam" id="PF00528">
    <property type="entry name" value="BPD_transp_1"/>
    <property type="match status" value="1"/>
</dbReference>
<organism evidence="10 11">
    <name type="scientific">Anatilimnocola aggregata</name>
    <dbReference type="NCBI Taxonomy" id="2528021"/>
    <lineage>
        <taxon>Bacteria</taxon>
        <taxon>Pseudomonadati</taxon>
        <taxon>Planctomycetota</taxon>
        <taxon>Planctomycetia</taxon>
        <taxon>Pirellulales</taxon>
        <taxon>Pirellulaceae</taxon>
        <taxon>Anatilimnocola</taxon>
    </lineage>
</organism>
<dbReference type="PROSITE" id="PS50928">
    <property type="entry name" value="ABC_TM1"/>
    <property type="match status" value="1"/>
</dbReference>
<dbReference type="GO" id="GO:0055085">
    <property type="term" value="P:transmembrane transport"/>
    <property type="evidence" value="ECO:0007669"/>
    <property type="project" value="InterPro"/>
</dbReference>
<dbReference type="RefSeq" id="WP_145099616.1">
    <property type="nucleotide sequence ID" value="NZ_CP036274.1"/>
</dbReference>
<evidence type="ECO:0000313" key="10">
    <source>
        <dbReference type="EMBL" id="QDU31827.1"/>
    </source>
</evidence>
<dbReference type="CDD" id="cd06261">
    <property type="entry name" value="TM_PBP2"/>
    <property type="match status" value="1"/>
</dbReference>
<accession>A0A517YNN6</accession>